<feature type="compositionally biased region" description="Polar residues" evidence="6">
    <location>
        <begin position="442"/>
        <end position="459"/>
    </location>
</feature>
<comment type="similarity">
    <text evidence="2">Belongs to the OXR1 family.</text>
</comment>
<feature type="compositionally biased region" description="Low complexity" evidence="6">
    <location>
        <begin position="186"/>
        <end position="209"/>
    </location>
</feature>
<dbReference type="GO" id="GO:0006979">
    <property type="term" value="P:response to oxidative stress"/>
    <property type="evidence" value="ECO:0007669"/>
    <property type="project" value="TreeGrafter"/>
</dbReference>
<evidence type="ECO:0000256" key="3">
    <source>
        <dbReference type="ARBA" id="ARBA00023128"/>
    </source>
</evidence>
<dbReference type="InterPro" id="IPR006571">
    <property type="entry name" value="TLDc_dom"/>
</dbReference>
<dbReference type="CDD" id="cd00118">
    <property type="entry name" value="LysM"/>
    <property type="match status" value="1"/>
</dbReference>
<dbReference type="AlphaFoldDB" id="A0AAR2KET3"/>
<sequence>MHKKEGTKCTYRLKKKSQSVDIASQGFPASLIPGLSINRSSPPVARTTTFEVQENNTSNSQRRSPRCGELKRGYTIDTGQKKTPDKKDAGRRMSFQRPKGTIEYSVESRDTLNSIALKFDTTPNELVQLNKLFSRAVVPGQVLYVPDPEYVSSVGSSPSLSPISPLSPTSSEADLEKVTDSDGAPRSEAPASAPPAFSALRPSRVVSSTSEEEEALTEKFLKINCKYITDGKGAVSGVLLVTPNNIMFDPHRTDPLVQERGCEEYGIMCPLEEVQSAAVYREITDSKIRESVPPDLDAFFSGPSQQGDIRLREGYDSASTAPRSTEGSLSEDVFTESELSPIREEQQSTEELRQEDKSSGASSESVQTVSHAPAVAESARGPVGEAERKEPSTPTSRDQQQQPPHCQTGGQESAPDGAKLTREGTQDSETDVEELRKMWKSHTMQQAKEQRENVQQAQKESVPAKGSQRLGSAEGLAASRERRMSRSHKFLCLRVGKAMKKTFVSNASASMQQYAQRDRKHEYWFSVPQERSDHLYLFFIQWSPETFGDGMGSTSREPGFIVVKKIDESEGGDEQTAADPSAKEWEVVSMTEYHRRIDALNSEDLRALCKRLQITTKEEVNSKHGTSITASLEPETFKPNMTEPSDLLEADQIEKLAKHLPPRTIGYPWTLAFSTSKHGMSIKTLYRIMQGQDSPVLLVIKDSDGQVFGALASEPFKVSDGFYGTGETFLFSFYPEFEVYKWTGDNMFFIKGDMDSLAFGGGSGEFGLWLDGDLYHGRSHSCKTFGNPMLSMKEDFFVQDIEIWSFE</sequence>
<reference evidence="9" key="3">
    <citation type="submission" date="2025-09" db="UniProtKB">
        <authorList>
            <consortium name="Ensembl"/>
        </authorList>
    </citation>
    <scope>IDENTIFICATION</scope>
</reference>
<dbReference type="PROSITE" id="PS51886">
    <property type="entry name" value="TLDC"/>
    <property type="match status" value="1"/>
</dbReference>
<feature type="compositionally biased region" description="Basic and acidic residues" evidence="6">
    <location>
        <begin position="174"/>
        <end position="185"/>
    </location>
</feature>
<feature type="compositionally biased region" description="Low complexity" evidence="6">
    <location>
        <begin position="154"/>
        <end position="171"/>
    </location>
</feature>
<organism evidence="9 10">
    <name type="scientific">Pygocentrus nattereri</name>
    <name type="common">Red-bellied piranha</name>
    <dbReference type="NCBI Taxonomy" id="42514"/>
    <lineage>
        <taxon>Eukaryota</taxon>
        <taxon>Metazoa</taxon>
        <taxon>Chordata</taxon>
        <taxon>Craniata</taxon>
        <taxon>Vertebrata</taxon>
        <taxon>Euteleostomi</taxon>
        <taxon>Actinopterygii</taxon>
        <taxon>Neopterygii</taxon>
        <taxon>Teleostei</taxon>
        <taxon>Ostariophysi</taxon>
        <taxon>Characiformes</taxon>
        <taxon>Characoidei</taxon>
        <taxon>Pygocentrus</taxon>
    </lineage>
</organism>
<dbReference type="PROSITE" id="PS51782">
    <property type="entry name" value="LYSM"/>
    <property type="match status" value="1"/>
</dbReference>
<feature type="domain" description="TLDc" evidence="8">
    <location>
        <begin position="646"/>
        <end position="807"/>
    </location>
</feature>
<proteinExistence type="inferred from homology"/>
<feature type="compositionally biased region" description="Polar residues" evidence="6">
    <location>
        <begin position="52"/>
        <end position="62"/>
    </location>
</feature>
<dbReference type="GO" id="GO:0005739">
    <property type="term" value="C:mitochondrion"/>
    <property type="evidence" value="ECO:0007669"/>
    <property type="project" value="UniProtKB-SubCell"/>
</dbReference>
<name>A0AAR2KET3_PYGNA</name>
<dbReference type="SMART" id="SM00257">
    <property type="entry name" value="LysM"/>
    <property type="match status" value="1"/>
</dbReference>
<accession>A0AAR2KET3</accession>
<feature type="compositionally biased region" description="Polar residues" evidence="6">
    <location>
        <begin position="392"/>
        <end position="411"/>
    </location>
</feature>
<dbReference type="Ensembl" id="ENSPNAT00000045032.1">
    <property type="protein sequence ID" value="ENSPNAP00000060611.1"/>
    <property type="gene ID" value="ENSPNAG00000015098.2"/>
</dbReference>
<evidence type="ECO:0000256" key="5">
    <source>
        <dbReference type="ARBA" id="ARBA00040604"/>
    </source>
</evidence>
<comment type="function">
    <text evidence="4">May be involved in protection from oxidative damage.</text>
</comment>
<keyword evidence="10" id="KW-1185">Reference proteome</keyword>
<feature type="region of interest" description="Disordered" evidence="6">
    <location>
        <begin position="52"/>
        <end position="101"/>
    </location>
</feature>
<evidence type="ECO:0000313" key="9">
    <source>
        <dbReference type="Ensembl" id="ENSPNAP00000060611.1"/>
    </source>
</evidence>
<dbReference type="Gene3D" id="3.10.350.10">
    <property type="entry name" value="LysM domain"/>
    <property type="match status" value="1"/>
</dbReference>
<reference evidence="9 10" key="1">
    <citation type="submission" date="2020-10" db="EMBL/GenBank/DDBJ databases">
        <title>Pygocentrus nattereri (red-bellied piranha) genome, fPygNat1, primary haplotype.</title>
        <authorList>
            <person name="Myers G."/>
            <person name="Meyer A."/>
            <person name="Karagic N."/>
            <person name="Pippel M."/>
            <person name="Winkler S."/>
            <person name="Tracey A."/>
            <person name="Wood J."/>
            <person name="Formenti G."/>
            <person name="Howe K."/>
            <person name="Fedrigo O."/>
            <person name="Jarvis E.D."/>
        </authorList>
    </citation>
    <scope>NUCLEOTIDE SEQUENCE [LARGE SCALE GENOMIC DNA]</scope>
</reference>
<reference evidence="9" key="2">
    <citation type="submission" date="2025-08" db="UniProtKB">
        <authorList>
            <consortium name="Ensembl"/>
        </authorList>
    </citation>
    <scope>IDENTIFICATION</scope>
</reference>
<dbReference type="FunFam" id="3.10.350.10:FF:000002">
    <property type="entry name" value="Oxidation resistance protein 1 isoform X1"/>
    <property type="match status" value="1"/>
</dbReference>
<evidence type="ECO:0000256" key="4">
    <source>
        <dbReference type="ARBA" id="ARBA00037112"/>
    </source>
</evidence>
<feature type="region of interest" description="Disordered" evidence="6">
    <location>
        <begin position="315"/>
        <end position="481"/>
    </location>
</feature>
<evidence type="ECO:0000259" key="7">
    <source>
        <dbReference type="PROSITE" id="PS51782"/>
    </source>
</evidence>
<evidence type="ECO:0000313" key="10">
    <source>
        <dbReference type="Proteomes" id="UP001501920"/>
    </source>
</evidence>
<feature type="region of interest" description="Disordered" evidence="6">
    <location>
        <begin position="154"/>
        <end position="211"/>
    </location>
</feature>
<dbReference type="GeneTree" id="ENSGT00940000155187"/>
<dbReference type="Pfam" id="PF07534">
    <property type="entry name" value="TLD"/>
    <property type="match status" value="1"/>
</dbReference>
<feature type="compositionally biased region" description="Basic and acidic residues" evidence="6">
    <location>
        <begin position="66"/>
        <end position="91"/>
    </location>
</feature>
<dbReference type="PANTHER" id="PTHR23354">
    <property type="entry name" value="NUCLEOLAR PROTEIN 7/ESTROGEN RECEPTOR COACTIVATOR-RELATED"/>
    <property type="match status" value="1"/>
</dbReference>
<evidence type="ECO:0000256" key="1">
    <source>
        <dbReference type="ARBA" id="ARBA00004173"/>
    </source>
</evidence>
<dbReference type="InterPro" id="IPR036779">
    <property type="entry name" value="LysM_dom_sf"/>
</dbReference>
<protein>
    <recommendedName>
        <fullName evidence="5">Oxidation resistance protein 1</fullName>
    </recommendedName>
</protein>
<comment type="subcellular location">
    <subcellularLocation>
        <location evidence="1">Mitochondrion</location>
    </subcellularLocation>
</comment>
<feature type="compositionally biased region" description="Basic and acidic residues" evidence="6">
    <location>
        <begin position="341"/>
        <end position="358"/>
    </location>
</feature>
<feature type="compositionally biased region" description="Polar residues" evidence="6">
    <location>
        <begin position="317"/>
        <end position="328"/>
    </location>
</feature>
<dbReference type="PANTHER" id="PTHR23354:SF69">
    <property type="entry name" value="OXIDATION RESISTANCE PROTEIN 1"/>
    <property type="match status" value="1"/>
</dbReference>
<dbReference type="Proteomes" id="UP001501920">
    <property type="component" value="Chromosome 24"/>
</dbReference>
<dbReference type="InterPro" id="IPR018392">
    <property type="entry name" value="LysM"/>
</dbReference>
<feature type="domain" description="LysM" evidence="7">
    <location>
        <begin position="102"/>
        <end position="145"/>
    </location>
</feature>
<keyword evidence="3" id="KW-0496">Mitochondrion</keyword>
<feature type="compositionally biased region" description="Polar residues" evidence="6">
    <location>
        <begin position="359"/>
        <end position="370"/>
    </location>
</feature>
<dbReference type="Pfam" id="PF01476">
    <property type="entry name" value="LysM"/>
    <property type="match status" value="1"/>
</dbReference>
<dbReference type="SMART" id="SM00584">
    <property type="entry name" value="TLDc"/>
    <property type="match status" value="1"/>
</dbReference>
<evidence type="ECO:0000256" key="6">
    <source>
        <dbReference type="SAM" id="MobiDB-lite"/>
    </source>
</evidence>
<evidence type="ECO:0000259" key="8">
    <source>
        <dbReference type="PROSITE" id="PS51886"/>
    </source>
</evidence>
<evidence type="ECO:0000256" key="2">
    <source>
        <dbReference type="ARBA" id="ARBA00009540"/>
    </source>
</evidence>
<dbReference type="SUPFAM" id="SSF54106">
    <property type="entry name" value="LysM domain"/>
    <property type="match status" value="1"/>
</dbReference>
<dbReference type="GO" id="GO:0005634">
    <property type="term" value="C:nucleus"/>
    <property type="evidence" value="ECO:0007669"/>
    <property type="project" value="TreeGrafter"/>
</dbReference>